<evidence type="ECO:0000256" key="1">
    <source>
        <dbReference type="ARBA" id="ARBA00023015"/>
    </source>
</evidence>
<dbReference type="SUPFAM" id="SSF53822">
    <property type="entry name" value="Periplasmic binding protein-like I"/>
    <property type="match status" value="1"/>
</dbReference>
<dbReference type="SMART" id="SM00354">
    <property type="entry name" value="HTH_LACI"/>
    <property type="match status" value="1"/>
</dbReference>
<dbReference type="Pfam" id="PF00356">
    <property type="entry name" value="LacI"/>
    <property type="match status" value="1"/>
</dbReference>
<evidence type="ECO:0000259" key="4">
    <source>
        <dbReference type="PROSITE" id="PS50932"/>
    </source>
</evidence>
<comment type="caution">
    <text evidence="5">The sequence shown here is derived from an EMBL/GenBank/DDBJ whole genome shotgun (WGS) entry which is preliminary data.</text>
</comment>
<dbReference type="CDD" id="cd06307">
    <property type="entry name" value="PBP1_sugar_binding"/>
    <property type="match status" value="1"/>
</dbReference>
<evidence type="ECO:0000313" key="6">
    <source>
        <dbReference type="Proteomes" id="UP000635828"/>
    </source>
</evidence>
<dbReference type="PANTHER" id="PTHR30146:SF144">
    <property type="entry name" value="LACI-FAMILY TRANSCRIPTION REGULATOR"/>
    <property type="match status" value="1"/>
</dbReference>
<accession>A0ABR7FU16</accession>
<dbReference type="Pfam" id="PF13407">
    <property type="entry name" value="Peripla_BP_4"/>
    <property type="match status" value="1"/>
</dbReference>
<feature type="domain" description="HTH lacI-type" evidence="4">
    <location>
        <begin position="5"/>
        <end position="48"/>
    </location>
</feature>
<dbReference type="InterPro" id="IPR028082">
    <property type="entry name" value="Peripla_BP_I"/>
</dbReference>
<dbReference type="RefSeq" id="WP_024726406.1">
    <property type="nucleotide sequence ID" value="NZ_JACOOS010000020.1"/>
</dbReference>
<gene>
    <name evidence="5" type="ORF">H8S22_14230</name>
</gene>
<dbReference type="SUPFAM" id="SSF47413">
    <property type="entry name" value="lambda repressor-like DNA-binding domains"/>
    <property type="match status" value="1"/>
</dbReference>
<dbReference type="GO" id="GO:0003677">
    <property type="term" value="F:DNA binding"/>
    <property type="evidence" value="ECO:0007669"/>
    <property type="project" value="UniProtKB-KW"/>
</dbReference>
<dbReference type="InterPro" id="IPR000843">
    <property type="entry name" value="HTH_LacI"/>
</dbReference>
<dbReference type="InterPro" id="IPR025997">
    <property type="entry name" value="SBP_2_dom"/>
</dbReference>
<dbReference type="EMBL" id="JACOOS010000020">
    <property type="protein sequence ID" value="MBC5678692.1"/>
    <property type="molecule type" value="Genomic_DNA"/>
</dbReference>
<evidence type="ECO:0000256" key="2">
    <source>
        <dbReference type="ARBA" id="ARBA00023125"/>
    </source>
</evidence>
<keyword evidence="1" id="KW-0805">Transcription regulation</keyword>
<evidence type="ECO:0000313" key="5">
    <source>
        <dbReference type="EMBL" id="MBC5678692.1"/>
    </source>
</evidence>
<keyword evidence="3" id="KW-0804">Transcription</keyword>
<proteinExistence type="predicted"/>
<dbReference type="CDD" id="cd01392">
    <property type="entry name" value="HTH_LacI"/>
    <property type="match status" value="1"/>
</dbReference>
<organism evidence="5 6">
    <name type="scientific">Anaerostipes hominis</name>
    <name type="common">ex Liu et al. 2021</name>
    <dbReference type="NCBI Taxonomy" id="2763018"/>
    <lineage>
        <taxon>Bacteria</taxon>
        <taxon>Bacillati</taxon>
        <taxon>Bacillota</taxon>
        <taxon>Clostridia</taxon>
        <taxon>Lachnospirales</taxon>
        <taxon>Lachnospiraceae</taxon>
        <taxon>Anaerostipes</taxon>
    </lineage>
</organism>
<name>A0ABR7FU16_9FIRM</name>
<dbReference type="Proteomes" id="UP000635828">
    <property type="component" value="Unassembled WGS sequence"/>
</dbReference>
<keyword evidence="6" id="KW-1185">Reference proteome</keyword>
<sequence length="349" mass="39216">MKKKPTIQMVAELAGVSRGTVDRVLNNRSHVRPDVHDRVMKAIRETGYLSPRQAYQTKLSEVSYSHIKLGVLLPNWTGHFKTEILRGIDAARSELEDFHVEIILKECKTDIPGEVIELLDELLDEEVQGIALCALNNPSIETHVSALNDNNIPVITLNSDLPESRRLCFIGQDYHKSGRIAAELLSKCIPVSGSILAAVGNLEFDGHRTRLEGFLDRMEEIGFRKDQIQVIETYNDYQTTFRKVTEALEQTSGICGIYMANRSVAGCTEAVNTLGMKDSLKIICHDISESTKRLLQNGSIDFTISQDIFRQGYLPMIYLRDYLQKGKLPESEETNTNISIICSQNIENS</sequence>
<protein>
    <submittedName>
        <fullName evidence="5">LacI family DNA-binding transcriptional regulator</fullName>
    </submittedName>
</protein>
<dbReference type="Gene3D" id="3.40.50.2300">
    <property type="match status" value="2"/>
</dbReference>
<dbReference type="PROSITE" id="PS50932">
    <property type="entry name" value="HTH_LACI_2"/>
    <property type="match status" value="1"/>
</dbReference>
<evidence type="ECO:0000256" key="3">
    <source>
        <dbReference type="ARBA" id="ARBA00023163"/>
    </source>
</evidence>
<keyword evidence="2 5" id="KW-0238">DNA-binding</keyword>
<dbReference type="InterPro" id="IPR010982">
    <property type="entry name" value="Lambda_DNA-bd_dom_sf"/>
</dbReference>
<dbReference type="Gene3D" id="1.10.260.40">
    <property type="entry name" value="lambda repressor-like DNA-binding domains"/>
    <property type="match status" value="1"/>
</dbReference>
<reference evidence="5 6" key="1">
    <citation type="submission" date="2020-08" db="EMBL/GenBank/DDBJ databases">
        <title>Genome public.</title>
        <authorList>
            <person name="Liu C."/>
            <person name="Sun Q."/>
        </authorList>
    </citation>
    <scope>NUCLEOTIDE SEQUENCE [LARGE SCALE GENOMIC DNA]</scope>
    <source>
        <strain evidence="5 6">NSJ-7</strain>
    </source>
</reference>
<dbReference type="PANTHER" id="PTHR30146">
    <property type="entry name" value="LACI-RELATED TRANSCRIPTIONAL REPRESSOR"/>
    <property type="match status" value="1"/>
</dbReference>